<accession>A0A0V8QCK9</accession>
<proteinExistence type="predicted"/>
<evidence type="ECO:0000313" key="5">
    <source>
        <dbReference type="EMBL" id="KSV58321.1"/>
    </source>
</evidence>
<sequence length="181" mass="19812">MKRKSKFMKATGIFLMTALVLTGCTKATSGDTKFPEQMPVFTTKDLGGNTVTNSIFEEKDLTVVNIWGTFCTPCVEEMPELGEWAKSMPDNVQLVGLVADLQSEDDTEHHDLAVSITEKADANFTHMIANSDFDNITKSVTGVPTTFFVDKEGKIVGNAVVGADVEGCKKAVEDYFNEQQK</sequence>
<dbReference type="GO" id="GO:0030313">
    <property type="term" value="C:cell envelope"/>
    <property type="evidence" value="ECO:0007669"/>
    <property type="project" value="UniProtKB-SubCell"/>
</dbReference>
<name>A0A0V8QCK9_9FIRM</name>
<dbReference type="STRING" id="290052.ASU35_02635"/>
<dbReference type="Gene3D" id="3.40.30.10">
    <property type="entry name" value="Glutaredoxin"/>
    <property type="match status" value="1"/>
</dbReference>
<dbReference type="Proteomes" id="UP000054874">
    <property type="component" value="Unassembled WGS sequence"/>
</dbReference>
<evidence type="ECO:0000313" key="6">
    <source>
        <dbReference type="Proteomes" id="UP000054874"/>
    </source>
</evidence>
<protein>
    <recommendedName>
        <fullName evidence="4">Thioredoxin domain-containing protein</fullName>
    </recommendedName>
</protein>
<comment type="caution">
    <text evidence="5">The sequence shown here is derived from an EMBL/GenBank/DDBJ whole genome shotgun (WGS) entry which is preliminary data.</text>
</comment>
<dbReference type="AlphaFoldDB" id="A0A0V8QCK9"/>
<feature type="domain" description="Thioredoxin" evidence="4">
    <location>
        <begin position="32"/>
        <end position="181"/>
    </location>
</feature>
<dbReference type="RefSeq" id="WP_058353360.1">
    <property type="nucleotide sequence ID" value="NZ_CABMMD010000175.1"/>
</dbReference>
<dbReference type="PANTHER" id="PTHR42852">
    <property type="entry name" value="THIOL:DISULFIDE INTERCHANGE PROTEIN DSBE"/>
    <property type="match status" value="1"/>
</dbReference>
<organism evidence="5 6">
    <name type="scientific">Acetivibrio ethanolgignens</name>
    <dbReference type="NCBI Taxonomy" id="290052"/>
    <lineage>
        <taxon>Bacteria</taxon>
        <taxon>Bacillati</taxon>
        <taxon>Bacillota</taxon>
        <taxon>Clostridia</taxon>
        <taxon>Eubacteriales</taxon>
        <taxon>Oscillospiraceae</taxon>
        <taxon>Acetivibrio</taxon>
    </lineage>
</organism>
<dbReference type="InterPro" id="IPR050553">
    <property type="entry name" value="Thioredoxin_ResA/DsbE_sf"/>
</dbReference>
<reference evidence="5 6" key="1">
    <citation type="submission" date="2015-11" db="EMBL/GenBank/DDBJ databases">
        <title>Butyribacter intestini gen. nov., sp. nov., a butyric acid-producing bacterium of the family Lachnospiraceae isolated from the human faeces.</title>
        <authorList>
            <person name="Zou Y."/>
            <person name="Xue W."/>
            <person name="Luo G."/>
            <person name="Lv M."/>
        </authorList>
    </citation>
    <scope>NUCLEOTIDE SEQUENCE [LARGE SCALE GENOMIC DNA]</scope>
    <source>
        <strain evidence="5 6">ACET-33324</strain>
    </source>
</reference>
<dbReference type="GO" id="GO:0017004">
    <property type="term" value="P:cytochrome complex assembly"/>
    <property type="evidence" value="ECO:0007669"/>
    <property type="project" value="UniProtKB-KW"/>
</dbReference>
<evidence type="ECO:0000256" key="1">
    <source>
        <dbReference type="ARBA" id="ARBA00004196"/>
    </source>
</evidence>
<evidence type="ECO:0000259" key="4">
    <source>
        <dbReference type="PROSITE" id="PS51352"/>
    </source>
</evidence>
<dbReference type="PANTHER" id="PTHR42852:SF13">
    <property type="entry name" value="PROTEIN DIPZ"/>
    <property type="match status" value="1"/>
</dbReference>
<dbReference type="Pfam" id="PF08534">
    <property type="entry name" value="Redoxin"/>
    <property type="match status" value="1"/>
</dbReference>
<dbReference type="OrthoDB" id="9809733at2"/>
<evidence type="ECO:0000256" key="2">
    <source>
        <dbReference type="ARBA" id="ARBA00022748"/>
    </source>
</evidence>
<dbReference type="SUPFAM" id="SSF52833">
    <property type="entry name" value="Thioredoxin-like"/>
    <property type="match status" value="1"/>
</dbReference>
<dbReference type="InterPro" id="IPR013740">
    <property type="entry name" value="Redoxin"/>
</dbReference>
<dbReference type="GO" id="GO:0016491">
    <property type="term" value="F:oxidoreductase activity"/>
    <property type="evidence" value="ECO:0007669"/>
    <property type="project" value="InterPro"/>
</dbReference>
<keyword evidence="6" id="KW-1185">Reference proteome</keyword>
<gene>
    <name evidence="5" type="ORF">ASU35_02635</name>
</gene>
<dbReference type="PROSITE" id="PS00194">
    <property type="entry name" value="THIOREDOXIN_1"/>
    <property type="match status" value="1"/>
</dbReference>
<keyword evidence="3" id="KW-0732">Signal</keyword>
<dbReference type="InterPro" id="IPR036249">
    <property type="entry name" value="Thioredoxin-like_sf"/>
</dbReference>
<comment type="subcellular location">
    <subcellularLocation>
        <location evidence="1">Cell envelope</location>
    </subcellularLocation>
</comment>
<feature type="chain" id="PRO_5038422538" description="Thioredoxin domain-containing protein" evidence="3">
    <location>
        <begin position="30"/>
        <end position="181"/>
    </location>
</feature>
<dbReference type="CDD" id="cd02966">
    <property type="entry name" value="TlpA_like_family"/>
    <property type="match status" value="1"/>
</dbReference>
<dbReference type="PROSITE" id="PS51257">
    <property type="entry name" value="PROKAR_LIPOPROTEIN"/>
    <property type="match status" value="1"/>
</dbReference>
<evidence type="ECO:0000256" key="3">
    <source>
        <dbReference type="SAM" id="SignalP"/>
    </source>
</evidence>
<feature type="signal peptide" evidence="3">
    <location>
        <begin position="1"/>
        <end position="29"/>
    </location>
</feature>
<dbReference type="InterPro" id="IPR013766">
    <property type="entry name" value="Thioredoxin_domain"/>
</dbReference>
<dbReference type="InterPro" id="IPR017937">
    <property type="entry name" value="Thioredoxin_CS"/>
</dbReference>
<keyword evidence="2" id="KW-0201">Cytochrome c-type biogenesis</keyword>
<dbReference type="EMBL" id="LNAM01000175">
    <property type="protein sequence ID" value="KSV58321.1"/>
    <property type="molecule type" value="Genomic_DNA"/>
</dbReference>
<dbReference type="PROSITE" id="PS51352">
    <property type="entry name" value="THIOREDOXIN_2"/>
    <property type="match status" value="1"/>
</dbReference>